<dbReference type="RefSeq" id="WP_324695238.1">
    <property type="nucleotide sequence ID" value="NZ_JAYMYJ010000106.1"/>
</dbReference>
<dbReference type="InterPro" id="IPR036465">
    <property type="entry name" value="vWFA_dom_sf"/>
</dbReference>
<dbReference type="InterPro" id="IPR011195">
    <property type="entry name" value="UCP010256"/>
</dbReference>
<evidence type="ECO:0000313" key="2">
    <source>
        <dbReference type="EMBL" id="MEB4591550.1"/>
    </source>
</evidence>
<dbReference type="PANTHER" id="PTHR39338:SF6">
    <property type="entry name" value="BLL5662 PROTEIN"/>
    <property type="match status" value="1"/>
</dbReference>
<name>A0ABU6CXJ3_9GAMM</name>
<feature type="region of interest" description="Disordered" evidence="1">
    <location>
        <begin position="395"/>
        <end position="418"/>
    </location>
</feature>
<dbReference type="Pfam" id="PF05762">
    <property type="entry name" value="VWA_CoxE"/>
    <property type="match status" value="1"/>
</dbReference>
<sequence>MSLLRMPAEHTGRLAENILHFARVLRTAGMPVGTHQVLAALEAVRIAGIGCREDFYWALASVFIDRREQRELFDQAFHMFWRAPDLLGRIMHMMLPKVEGLPPEPDKTTNRLQEAFAQGLPKPPTLPQQAEREIELDASLTFSARERLQRMDFESMTRAEQAEAKRLIARMELPLREVRTRRLVPSAHGVRIDRRASLRAGIASAGDMIPLRRATFRSVPPPLVVLVDISGSMSQYARMFLHFVHALGNARQRVSVLLFGTRLTNITRELRQRDVDVALDRVTARVEDWAGGTRIGACLHEFNQLWSRRLLGQNASVLLLSDGLDREDVSILAAAMERLHKSCKQLIWLNPLLRYDGFEARAAGIVAMRPHADLFIPAHNLQSLTALGKVLAAPPPTRTLEPRAVSRAGSLTQGEQTR</sequence>
<dbReference type="Proteomes" id="UP001308005">
    <property type="component" value="Unassembled WGS sequence"/>
</dbReference>
<evidence type="ECO:0000313" key="3">
    <source>
        <dbReference type="Proteomes" id="UP001308005"/>
    </source>
</evidence>
<evidence type="ECO:0000256" key="1">
    <source>
        <dbReference type="SAM" id="MobiDB-lite"/>
    </source>
</evidence>
<dbReference type="InterPro" id="IPR008912">
    <property type="entry name" value="Uncharacterised_CoxE"/>
</dbReference>
<dbReference type="EMBL" id="JAYMYJ010000106">
    <property type="protein sequence ID" value="MEB4591550.1"/>
    <property type="molecule type" value="Genomic_DNA"/>
</dbReference>
<organism evidence="2 3">
    <name type="scientific">Candidatus Thiothrix phosphatis</name>
    <dbReference type="NCBI Taxonomy" id="3112415"/>
    <lineage>
        <taxon>Bacteria</taxon>
        <taxon>Pseudomonadati</taxon>
        <taxon>Pseudomonadota</taxon>
        <taxon>Gammaproteobacteria</taxon>
        <taxon>Thiotrichales</taxon>
        <taxon>Thiotrichaceae</taxon>
        <taxon>Thiothrix</taxon>
    </lineage>
</organism>
<proteinExistence type="predicted"/>
<keyword evidence="3" id="KW-1185">Reference proteome</keyword>
<feature type="compositionally biased region" description="Polar residues" evidence="1">
    <location>
        <begin position="409"/>
        <end position="418"/>
    </location>
</feature>
<reference evidence="3" key="1">
    <citation type="submission" date="2023-07" db="EMBL/GenBank/DDBJ databases">
        <title>The carbon used by Thiothrix.</title>
        <authorList>
            <person name="Chen L."/>
        </authorList>
    </citation>
    <scope>NUCLEOTIDE SEQUENCE [LARGE SCALE GENOMIC DNA]</scope>
</reference>
<dbReference type="SUPFAM" id="SSF53300">
    <property type="entry name" value="vWA-like"/>
    <property type="match status" value="1"/>
</dbReference>
<dbReference type="PIRSF" id="PIRSF010256">
    <property type="entry name" value="CoxE_vWa"/>
    <property type="match status" value="1"/>
</dbReference>
<protein>
    <submittedName>
        <fullName evidence="2">VWA domain-containing protein</fullName>
    </submittedName>
</protein>
<dbReference type="Gene3D" id="3.40.50.410">
    <property type="entry name" value="von Willebrand factor, type A domain"/>
    <property type="match status" value="1"/>
</dbReference>
<accession>A0ABU6CXJ3</accession>
<gene>
    <name evidence="2" type="ORF">VSS37_11210</name>
</gene>
<dbReference type="CDD" id="cd00198">
    <property type="entry name" value="vWFA"/>
    <property type="match status" value="1"/>
</dbReference>
<dbReference type="PANTHER" id="PTHR39338">
    <property type="entry name" value="BLL5662 PROTEIN-RELATED"/>
    <property type="match status" value="1"/>
</dbReference>
<comment type="caution">
    <text evidence="2">The sequence shown here is derived from an EMBL/GenBank/DDBJ whole genome shotgun (WGS) entry which is preliminary data.</text>
</comment>